<feature type="domain" description="Mannosyl-glycoprotein endo-beta-N-acetylglucosamidase-like" evidence="1">
    <location>
        <begin position="110"/>
        <end position="222"/>
    </location>
</feature>
<organism evidence="2 3">
    <name type="scientific">Holospora undulata HU1</name>
    <dbReference type="NCBI Taxonomy" id="1321371"/>
    <lineage>
        <taxon>Bacteria</taxon>
        <taxon>Pseudomonadati</taxon>
        <taxon>Pseudomonadota</taxon>
        <taxon>Alphaproteobacteria</taxon>
        <taxon>Holosporales</taxon>
        <taxon>Holosporaceae</taxon>
        <taxon>Holospora</taxon>
    </lineage>
</organism>
<dbReference type="PANTHER" id="PTHR40572">
    <property type="entry name" value="PROTEIN BAX"/>
    <property type="match status" value="1"/>
</dbReference>
<keyword evidence="3" id="KW-1185">Reference proteome</keyword>
<comment type="caution">
    <text evidence="2">The sequence shown here is derived from an EMBL/GenBank/DDBJ whole genome shotgun (WGS) entry which is preliminary data.</text>
</comment>
<proteinExistence type="predicted"/>
<name>A0A061JIJ2_9PROT</name>
<dbReference type="Proteomes" id="UP000026922">
    <property type="component" value="Unassembled WGS sequence"/>
</dbReference>
<dbReference type="EMBL" id="ARPM03000059">
    <property type="protein sequence ID" value="ETZ05403.1"/>
    <property type="molecule type" value="Genomic_DNA"/>
</dbReference>
<evidence type="ECO:0000313" key="3">
    <source>
        <dbReference type="Proteomes" id="UP000026922"/>
    </source>
</evidence>
<sequence length="286" mass="34370">MIHRFIILISIGIFLAPLFANSEKKLCKDIESTYRAWEKKQNLSYRKKKFIRLMCLRVWKENYRILHTRMALLNVMKKKHQKKFLTPQEKKFLRKACEYYKVSDWRYLVDRIDVIPISMAVAQSIQECGWGKSLGCLKKNAYFGMTKGKECYQYSTPERSVQAYVRTLNTHKGYKNFRAIRRMMRERNQELLGCILVKELYSYCQDPGYPKIIQYIVKKYRLSVFDLMMENMHRCMVKNNRFRQEDLDFKQYCFHLAKHSEGVKVLAKVLWKKIYKNFSELFSSAA</sequence>
<evidence type="ECO:0000259" key="1">
    <source>
        <dbReference type="Pfam" id="PF01832"/>
    </source>
</evidence>
<reference evidence="2 3" key="1">
    <citation type="journal article" date="2013" name="Genome Announc.">
        <title>Draft Genome Sequence of Holospora undulata Strain HU1, a Micronucleus-Specific Symbiont of the Ciliate Paramecium caudatum.</title>
        <authorList>
            <person name="Dohra H."/>
            <person name="Suzuki H."/>
            <person name="Suzuki T."/>
            <person name="Tanaka K."/>
            <person name="Fujishima M."/>
        </authorList>
    </citation>
    <scope>NUCLEOTIDE SEQUENCE [LARGE SCALE GENOMIC DNA]</scope>
    <source>
        <strain evidence="2 3">HU1</strain>
    </source>
</reference>
<protein>
    <submittedName>
        <fullName evidence="2">Protein bax</fullName>
    </submittedName>
</protein>
<dbReference type="InterPro" id="IPR053195">
    <property type="entry name" value="Bax-like"/>
</dbReference>
<dbReference type="Gene3D" id="1.10.530.10">
    <property type="match status" value="1"/>
</dbReference>
<dbReference type="RefSeq" id="WP_006288697.1">
    <property type="nucleotide sequence ID" value="NZ_ARPM03000059.1"/>
</dbReference>
<dbReference type="PANTHER" id="PTHR40572:SF1">
    <property type="entry name" value="PROTEIN BAX"/>
    <property type="match status" value="1"/>
</dbReference>
<dbReference type="Pfam" id="PF01832">
    <property type="entry name" value="Glucosaminidase"/>
    <property type="match status" value="1"/>
</dbReference>
<dbReference type="InterPro" id="IPR002901">
    <property type="entry name" value="MGlyc_endo_b_GlcNAc-like_dom"/>
</dbReference>
<evidence type="ECO:0000313" key="2">
    <source>
        <dbReference type="EMBL" id="ETZ05403.1"/>
    </source>
</evidence>
<dbReference type="GO" id="GO:0004040">
    <property type="term" value="F:amidase activity"/>
    <property type="evidence" value="ECO:0007669"/>
    <property type="project" value="InterPro"/>
</dbReference>
<gene>
    <name evidence="2" type="ORF">K737_300159</name>
</gene>
<accession>A0A061JIJ2</accession>
<dbReference type="AlphaFoldDB" id="A0A061JIJ2"/>